<comment type="caution">
    <text evidence="1">The sequence shown here is derived from an EMBL/GenBank/DDBJ whole genome shotgun (WGS) entry which is preliminary data.</text>
</comment>
<keyword evidence="2" id="KW-1185">Reference proteome</keyword>
<evidence type="ECO:0000313" key="1">
    <source>
        <dbReference type="EMBL" id="KRY26804.1"/>
    </source>
</evidence>
<dbReference type="OrthoDB" id="10465949at2759"/>
<dbReference type="AlphaFoldDB" id="A0A0V1APW4"/>
<dbReference type="EMBL" id="JYDH01000329">
    <property type="protein sequence ID" value="KRY26804.1"/>
    <property type="molecule type" value="Genomic_DNA"/>
</dbReference>
<gene>
    <name evidence="1" type="ORF">T01_513</name>
</gene>
<accession>A0A0V1APW4</accession>
<organism evidence="1 2">
    <name type="scientific">Trichinella spiralis</name>
    <name type="common">Trichina worm</name>
    <dbReference type="NCBI Taxonomy" id="6334"/>
    <lineage>
        <taxon>Eukaryota</taxon>
        <taxon>Metazoa</taxon>
        <taxon>Ecdysozoa</taxon>
        <taxon>Nematoda</taxon>
        <taxon>Enoplea</taxon>
        <taxon>Dorylaimia</taxon>
        <taxon>Trichinellida</taxon>
        <taxon>Trichinellidae</taxon>
        <taxon>Trichinella</taxon>
    </lineage>
</organism>
<dbReference type="InParanoid" id="A0A0V1APW4"/>
<evidence type="ECO:0000313" key="2">
    <source>
        <dbReference type="Proteomes" id="UP000054776"/>
    </source>
</evidence>
<reference evidence="1 2" key="1">
    <citation type="submission" date="2015-01" db="EMBL/GenBank/DDBJ databases">
        <title>Evolution of Trichinella species and genotypes.</title>
        <authorList>
            <person name="Korhonen P.K."/>
            <person name="Edoardo P."/>
            <person name="Giuseppe L.R."/>
            <person name="Gasser R.B."/>
        </authorList>
    </citation>
    <scope>NUCLEOTIDE SEQUENCE [LARGE SCALE GENOMIC DNA]</scope>
    <source>
        <strain evidence="1">ISS3</strain>
    </source>
</reference>
<dbReference type="Proteomes" id="UP000054776">
    <property type="component" value="Unassembled WGS sequence"/>
</dbReference>
<proteinExistence type="predicted"/>
<name>A0A0V1APW4_TRISP</name>
<sequence length="63" mass="7206">MSAAVQSFSIREIGNATYGVNLEWTSLVFQFDCFATIVWKNVTKLCVSFCNDLIMLYMKRSIT</sequence>
<protein>
    <submittedName>
        <fullName evidence="1">Uncharacterized protein</fullName>
    </submittedName>
</protein>